<accession>A0A974CHG8</accession>
<evidence type="ECO:0000256" key="1">
    <source>
        <dbReference type="SAM" id="MobiDB-lite"/>
    </source>
</evidence>
<feature type="compositionally biased region" description="Low complexity" evidence="1">
    <location>
        <begin position="1"/>
        <end position="18"/>
    </location>
</feature>
<protein>
    <submittedName>
        <fullName evidence="2">Uncharacterized protein</fullName>
    </submittedName>
</protein>
<proteinExistence type="predicted"/>
<organism evidence="2 3">
    <name type="scientific">Xenopus laevis</name>
    <name type="common">African clawed frog</name>
    <dbReference type="NCBI Taxonomy" id="8355"/>
    <lineage>
        <taxon>Eukaryota</taxon>
        <taxon>Metazoa</taxon>
        <taxon>Chordata</taxon>
        <taxon>Craniata</taxon>
        <taxon>Vertebrata</taxon>
        <taxon>Euteleostomi</taxon>
        <taxon>Amphibia</taxon>
        <taxon>Batrachia</taxon>
        <taxon>Anura</taxon>
        <taxon>Pipoidea</taxon>
        <taxon>Pipidae</taxon>
        <taxon>Xenopodinae</taxon>
        <taxon>Xenopus</taxon>
        <taxon>Xenopus</taxon>
    </lineage>
</organism>
<reference evidence="3" key="1">
    <citation type="journal article" date="2016" name="Nature">
        <title>Genome evolution in the allotetraploid frog Xenopus laevis.</title>
        <authorList>
            <person name="Session A.M."/>
            <person name="Uno Y."/>
            <person name="Kwon T."/>
            <person name="Chapman J.A."/>
            <person name="Toyoda A."/>
            <person name="Takahashi S."/>
            <person name="Fukui A."/>
            <person name="Hikosaka A."/>
            <person name="Suzuki A."/>
            <person name="Kondo M."/>
            <person name="van Heeringen S.J."/>
            <person name="Quigley I."/>
            <person name="Heinz S."/>
            <person name="Ogino H."/>
            <person name="Ochi H."/>
            <person name="Hellsten U."/>
            <person name="Lyons J.B."/>
            <person name="Simakov O."/>
            <person name="Putnam N."/>
            <person name="Stites J."/>
            <person name="Kuroki Y."/>
            <person name="Tanaka T."/>
            <person name="Michiue T."/>
            <person name="Watanabe M."/>
            <person name="Bogdanovic O."/>
            <person name="Lister R."/>
            <person name="Georgiou G."/>
            <person name="Paranjpe S.S."/>
            <person name="van Kruijsbergen I."/>
            <person name="Shu S."/>
            <person name="Carlson J."/>
            <person name="Kinoshita T."/>
            <person name="Ohta Y."/>
            <person name="Mawaribuchi S."/>
            <person name="Jenkins J."/>
            <person name="Grimwood J."/>
            <person name="Schmutz J."/>
            <person name="Mitros T."/>
            <person name="Mozaffari S.V."/>
            <person name="Suzuki Y."/>
            <person name="Haramoto Y."/>
            <person name="Yamamoto T.S."/>
            <person name="Takagi C."/>
            <person name="Heald R."/>
            <person name="Miller K."/>
            <person name="Haudenschild C."/>
            <person name="Kitzman J."/>
            <person name="Nakayama T."/>
            <person name="Izutsu Y."/>
            <person name="Robert J."/>
            <person name="Fortriede J."/>
            <person name="Burns K."/>
            <person name="Lotay V."/>
            <person name="Karimi K."/>
            <person name="Yasuoka Y."/>
            <person name="Dichmann D.S."/>
            <person name="Flajnik M.F."/>
            <person name="Houston D.W."/>
            <person name="Shendure J."/>
            <person name="DuPasquier L."/>
            <person name="Vize P.D."/>
            <person name="Zorn A.M."/>
            <person name="Ito M."/>
            <person name="Marcotte E.M."/>
            <person name="Wallingford J.B."/>
            <person name="Ito Y."/>
            <person name="Asashima M."/>
            <person name="Ueno N."/>
            <person name="Matsuda Y."/>
            <person name="Veenstra G.J."/>
            <person name="Fujiyama A."/>
            <person name="Harland R.M."/>
            <person name="Taira M."/>
            <person name="Rokhsar D.S."/>
        </authorList>
    </citation>
    <scope>NUCLEOTIDE SEQUENCE [LARGE SCALE GENOMIC DNA]</scope>
    <source>
        <strain evidence="3">J</strain>
    </source>
</reference>
<dbReference type="Proteomes" id="UP000694892">
    <property type="component" value="Chromosome 7L"/>
</dbReference>
<gene>
    <name evidence="2" type="ORF">XELAEV_18036223mg</name>
</gene>
<sequence length="85" mass="9284">MNVSLPAAASPPSLPESAQTRGPNGPYREHSRVTRKGDIDGPLSLSQLLRGDIAKSNYTHRVLTILLMKSDPSYPRGCRIFSFST</sequence>
<feature type="region of interest" description="Disordered" evidence="1">
    <location>
        <begin position="1"/>
        <end position="41"/>
    </location>
</feature>
<dbReference type="AlphaFoldDB" id="A0A974CHG8"/>
<name>A0A974CHG8_XENLA</name>
<dbReference type="EMBL" id="CM004478">
    <property type="protein sequence ID" value="OCT73243.1"/>
    <property type="molecule type" value="Genomic_DNA"/>
</dbReference>
<evidence type="ECO:0000313" key="2">
    <source>
        <dbReference type="EMBL" id="OCT73243.1"/>
    </source>
</evidence>
<feature type="compositionally biased region" description="Basic and acidic residues" evidence="1">
    <location>
        <begin position="27"/>
        <end position="39"/>
    </location>
</feature>
<evidence type="ECO:0000313" key="3">
    <source>
        <dbReference type="Proteomes" id="UP000694892"/>
    </source>
</evidence>